<gene>
    <name evidence="3" type="primary">nikA_2</name>
    <name evidence="3" type="ORF">NCTC11938_03370</name>
</gene>
<sequence>MKPLFTVIPTLLLTLACVFPAFANQSNNILDYASTKDIRDINPHLYSGEMAAQNMVFEPLVLNTDKGVAPYLAQRWEISPDGKSYTFFLRQDVTFSDGEPFNAQAVKLNIEAVLDNYQRHAWLELVRQIDSVEVIDQYTVKLNLKNPYYPTLTELGLTRPFRFISPKSFINGKTKTGGESLYWYGALGAHGT</sequence>
<dbReference type="GO" id="GO:0015833">
    <property type="term" value="P:peptide transport"/>
    <property type="evidence" value="ECO:0007669"/>
    <property type="project" value="TreeGrafter"/>
</dbReference>
<name>A0A379GDL5_PROMI</name>
<keyword evidence="1" id="KW-0732">Signal</keyword>
<dbReference type="Pfam" id="PF00496">
    <property type="entry name" value="SBP_bac_5"/>
    <property type="match status" value="1"/>
</dbReference>
<dbReference type="PANTHER" id="PTHR30290">
    <property type="entry name" value="PERIPLASMIC BINDING COMPONENT OF ABC TRANSPORTER"/>
    <property type="match status" value="1"/>
</dbReference>
<dbReference type="Gene3D" id="3.40.190.10">
    <property type="entry name" value="Periplasmic binding protein-like II"/>
    <property type="match status" value="1"/>
</dbReference>
<dbReference type="SUPFAM" id="SSF53850">
    <property type="entry name" value="Periplasmic binding protein-like II"/>
    <property type="match status" value="1"/>
</dbReference>
<feature type="chain" id="PRO_5016582028" evidence="1">
    <location>
        <begin position="24"/>
        <end position="192"/>
    </location>
</feature>
<evidence type="ECO:0000256" key="1">
    <source>
        <dbReference type="SAM" id="SignalP"/>
    </source>
</evidence>
<dbReference type="EMBL" id="UGTS01000005">
    <property type="protein sequence ID" value="SUC39079.1"/>
    <property type="molecule type" value="Genomic_DNA"/>
</dbReference>
<feature type="domain" description="Solute-binding protein family 5" evidence="2">
    <location>
        <begin position="68"/>
        <end position="155"/>
    </location>
</feature>
<proteinExistence type="predicted"/>
<evidence type="ECO:0000259" key="2">
    <source>
        <dbReference type="Pfam" id="PF00496"/>
    </source>
</evidence>
<dbReference type="AlphaFoldDB" id="A0A379GDL5"/>
<feature type="signal peptide" evidence="1">
    <location>
        <begin position="1"/>
        <end position="23"/>
    </location>
</feature>
<reference evidence="3 4" key="1">
    <citation type="submission" date="2018-06" db="EMBL/GenBank/DDBJ databases">
        <authorList>
            <consortium name="Pathogen Informatics"/>
            <person name="Doyle S."/>
        </authorList>
    </citation>
    <scope>NUCLEOTIDE SEQUENCE [LARGE SCALE GENOMIC DNA]</scope>
    <source>
        <strain evidence="3 4">NCTC11938</strain>
    </source>
</reference>
<dbReference type="PROSITE" id="PS51257">
    <property type="entry name" value="PROKAR_LIPOPROTEIN"/>
    <property type="match status" value="1"/>
</dbReference>
<accession>A0A379GDL5</accession>
<dbReference type="InterPro" id="IPR000914">
    <property type="entry name" value="SBP_5_dom"/>
</dbReference>
<dbReference type="PANTHER" id="PTHR30290:SF37">
    <property type="entry name" value="NICKEL-BINDING PERIPLASMIC PROTEIN"/>
    <property type="match status" value="1"/>
</dbReference>
<evidence type="ECO:0000313" key="4">
    <source>
        <dbReference type="Proteomes" id="UP000254191"/>
    </source>
</evidence>
<dbReference type="Proteomes" id="UP000254191">
    <property type="component" value="Unassembled WGS sequence"/>
</dbReference>
<organism evidence="3 4">
    <name type="scientific">Proteus mirabilis</name>
    <dbReference type="NCBI Taxonomy" id="584"/>
    <lineage>
        <taxon>Bacteria</taxon>
        <taxon>Pseudomonadati</taxon>
        <taxon>Pseudomonadota</taxon>
        <taxon>Gammaproteobacteria</taxon>
        <taxon>Enterobacterales</taxon>
        <taxon>Morganellaceae</taxon>
        <taxon>Proteus</taxon>
    </lineage>
</organism>
<dbReference type="InterPro" id="IPR039424">
    <property type="entry name" value="SBP_5"/>
</dbReference>
<dbReference type="GO" id="GO:0030288">
    <property type="term" value="C:outer membrane-bounded periplasmic space"/>
    <property type="evidence" value="ECO:0007669"/>
    <property type="project" value="TreeGrafter"/>
</dbReference>
<protein>
    <submittedName>
        <fullName evidence="3">ABC transporter substrate-binding protein</fullName>
    </submittedName>
</protein>
<evidence type="ECO:0000313" key="3">
    <source>
        <dbReference type="EMBL" id="SUC39079.1"/>
    </source>
</evidence>
<dbReference type="GO" id="GO:1904680">
    <property type="term" value="F:peptide transmembrane transporter activity"/>
    <property type="evidence" value="ECO:0007669"/>
    <property type="project" value="TreeGrafter"/>
</dbReference>